<accession>A0A0L8H5C5</accession>
<keyword evidence="1" id="KW-0812">Transmembrane</keyword>
<keyword evidence="1" id="KW-1133">Transmembrane helix</keyword>
<feature type="transmembrane region" description="Helical" evidence="1">
    <location>
        <begin position="12"/>
        <end position="31"/>
    </location>
</feature>
<protein>
    <submittedName>
        <fullName evidence="2">Uncharacterized protein</fullName>
    </submittedName>
</protein>
<evidence type="ECO:0000313" key="2">
    <source>
        <dbReference type="EMBL" id="KOF84402.1"/>
    </source>
</evidence>
<keyword evidence="1" id="KW-0472">Membrane</keyword>
<reference evidence="2" key="1">
    <citation type="submission" date="2015-07" db="EMBL/GenBank/DDBJ databases">
        <title>MeaNS - Measles Nucleotide Surveillance Program.</title>
        <authorList>
            <person name="Tran T."/>
            <person name="Druce J."/>
        </authorList>
    </citation>
    <scope>NUCLEOTIDE SEQUENCE</scope>
    <source>
        <strain evidence="2">UCB-OBI-ISO-001</strain>
        <tissue evidence="2">Gonad</tissue>
    </source>
</reference>
<gene>
    <name evidence="2" type="ORF">OCBIM_22022151mg</name>
</gene>
<name>A0A0L8H5C5_OCTBM</name>
<dbReference type="EMBL" id="KQ419176">
    <property type="protein sequence ID" value="KOF84402.1"/>
    <property type="molecule type" value="Genomic_DNA"/>
</dbReference>
<organism evidence="2">
    <name type="scientific">Octopus bimaculoides</name>
    <name type="common">California two-spotted octopus</name>
    <dbReference type="NCBI Taxonomy" id="37653"/>
    <lineage>
        <taxon>Eukaryota</taxon>
        <taxon>Metazoa</taxon>
        <taxon>Spiralia</taxon>
        <taxon>Lophotrochozoa</taxon>
        <taxon>Mollusca</taxon>
        <taxon>Cephalopoda</taxon>
        <taxon>Coleoidea</taxon>
        <taxon>Octopodiformes</taxon>
        <taxon>Octopoda</taxon>
        <taxon>Incirrata</taxon>
        <taxon>Octopodidae</taxon>
        <taxon>Octopus</taxon>
    </lineage>
</organism>
<proteinExistence type="predicted"/>
<dbReference type="AlphaFoldDB" id="A0A0L8H5C5"/>
<evidence type="ECO:0000256" key="1">
    <source>
        <dbReference type="SAM" id="Phobius"/>
    </source>
</evidence>
<sequence length="67" mass="7949">MTPNIFLVLHIYRRYSALVLLLFVHFVLINMGNLISFAFFLIQLFKFSFEISFVLSFLPLIVPPRNR</sequence>